<dbReference type="PANTHER" id="PTHR47272">
    <property type="entry name" value="DDE_TNP_1_7 DOMAIN-CONTAINING PROTEIN"/>
    <property type="match status" value="1"/>
</dbReference>
<name>A0ABM3JLY5_BACDO</name>
<dbReference type="Proteomes" id="UP001652620">
    <property type="component" value="Chromosome 1"/>
</dbReference>
<keyword evidence="2" id="KW-1185">Reference proteome</keyword>
<accession>A0ABM3JLY5</accession>
<organism evidence="2 3">
    <name type="scientific">Bactrocera dorsalis</name>
    <name type="common">Oriental fruit fly</name>
    <name type="synonym">Dacus dorsalis</name>
    <dbReference type="NCBI Taxonomy" id="27457"/>
    <lineage>
        <taxon>Eukaryota</taxon>
        <taxon>Metazoa</taxon>
        <taxon>Ecdysozoa</taxon>
        <taxon>Arthropoda</taxon>
        <taxon>Hexapoda</taxon>
        <taxon>Insecta</taxon>
        <taxon>Pterygota</taxon>
        <taxon>Neoptera</taxon>
        <taxon>Endopterygota</taxon>
        <taxon>Diptera</taxon>
        <taxon>Brachycera</taxon>
        <taxon>Muscomorpha</taxon>
        <taxon>Tephritoidea</taxon>
        <taxon>Tephritidae</taxon>
        <taxon>Bactrocera</taxon>
        <taxon>Bactrocera</taxon>
    </lineage>
</organism>
<dbReference type="RefSeq" id="XP_049310240.1">
    <property type="nucleotide sequence ID" value="XM_049454283.1"/>
</dbReference>
<evidence type="ECO:0000313" key="3">
    <source>
        <dbReference type="RefSeq" id="XP_049310240.1"/>
    </source>
</evidence>
<evidence type="ECO:0000313" key="2">
    <source>
        <dbReference type="Proteomes" id="UP001652620"/>
    </source>
</evidence>
<sequence>MRPEQKGLTNDDVERILNFDWDASSDEESGDELEDISAVLEKNLEGILERGESIEIGLIENVVAEEYDEQSCSAVNMCFEKIDAKSLKWRSRPFEDPETVWKEDDILKVDIVLAPVQYFGELFDTEAFDLIAQQSDIFALQELGIELKCTKAEIRRYIGVLLYLGVFKIPQFRMAWAQNIKLTAVADSMSRDRFMKIKQCLHFSDKSKQPKKGDSNYDKLYKIRALLNILKENFNKLPQEEHQSVDEQIIAFKGRSTFKQYNPAKPHKWGFKMFTRAGTSGMVFDFTLYIGEGTCPSYGLGLSSDVVLYLAQNLPKPKKFHLTLKPYLPFIEETSSPTSIPAPVDLRHSSALL</sequence>
<gene>
    <name evidence="3" type="primary">LOC125778067</name>
</gene>
<evidence type="ECO:0000259" key="1">
    <source>
        <dbReference type="Pfam" id="PF13843"/>
    </source>
</evidence>
<proteinExistence type="predicted"/>
<dbReference type="InterPro" id="IPR029526">
    <property type="entry name" value="PGBD"/>
</dbReference>
<dbReference type="PANTHER" id="PTHR47272:SF1">
    <property type="entry name" value="PIGGYBAC TRANSPOSABLE ELEMENT-DERIVED PROTEIN 3-LIKE"/>
    <property type="match status" value="1"/>
</dbReference>
<dbReference type="GeneID" id="125778067"/>
<reference evidence="2" key="1">
    <citation type="submission" date="2025-05" db="UniProtKB">
        <authorList>
            <consortium name="RefSeq"/>
        </authorList>
    </citation>
    <scope>NUCLEOTIDE SEQUENCE [LARGE SCALE GENOMIC DNA]</scope>
</reference>
<feature type="domain" description="PiggyBac transposable element-derived protein" evidence="1">
    <location>
        <begin position="115"/>
        <end position="324"/>
    </location>
</feature>
<reference evidence="3" key="2">
    <citation type="submission" date="2025-08" db="UniProtKB">
        <authorList>
            <consortium name="RefSeq"/>
        </authorList>
    </citation>
    <scope>IDENTIFICATION</scope>
    <source>
        <tissue evidence="3">Adult</tissue>
    </source>
</reference>
<dbReference type="Pfam" id="PF13843">
    <property type="entry name" value="DDE_Tnp_1_7"/>
    <property type="match status" value="1"/>
</dbReference>
<protein>
    <submittedName>
        <fullName evidence="3">PiggyBac transposable element-derived protein 2-like</fullName>
    </submittedName>
</protein>